<dbReference type="RefSeq" id="WP_002933778.1">
    <property type="nucleotide sequence ID" value="NZ_GL890985.1"/>
</dbReference>
<dbReference type="AlphaFoldDB" id="F3UXR3"/>
<organism evidence="2 3">
    <name type="scientific">Streptococcus sanguinis SK49</name>
    <dbReference type="NCBI Taxonomy" id="888808"/>
    <lineage>
        <taxon>Bacteria</taxon>
        <taxon>Bacillati</taxon>
        <taxon>Bacillota</taxon>
        <taxon>Bacilli</taxon>
        <taxon>Lactobacillales</taxon>
        <taxon>Streptococcaceae</taxon>
        <taxon>Streptococcus</taxon>
    </lineage>
</organism>
<keyword evidence="1" id="KW-0812">Transmembrane</keyword>
<dbReference type="HOGENOM" id="CLU_2404857_0_0_9"/>
<name>F3UXR3_STRSA</name>
<feature type="transmembrane region" description="Helical" evidence="1">
    <location>
        <begin position="43"/>
        <end position="61"/>
    </location>
</feature>
<dbReference type="Proteomes" id="UP000006459">
    <property type="component" value="Unassembled WGS sequence"/>
</dbReference>
<feature type="non-terminal residue" evidence="2">
    <location>
        <position position="1"/>
    </location>
</feature>
<reference evidence="2 3" key="1">
    <citation type="submission" date="2011-03" db="EMBL/GenBank/DDBJ databases">
        <authorList>
            <person name="Muzny D."/>
            <person name="Qin X."/>
            <person name="Deng J."/>
            <person name="Jiang H."/>
            <person name="Liu Y."/>
            <person name="Qu J."/>
            <person name="Song X.-Z."/>
            <person name="Zhang L."/>
            <person name="Thornton R."/>
            <person name="Coyle M."/>
            <person name="Francisco L."/>
            <person name="Jackson L."/>
            <person name="Javaid M."/>
            <person name="Korchina V."/>
            <person name="Kovar C."/>
            <person name="Mata R."/>
            <person name="Mathew T."/>
            <person name="Ngo R."/>
            <person name="Nguyen L."/>
            <person name="Nguyen N."/>
            <person name="Okwuonu G."/>
            <person name="Ongeri F."/>
            <person name="Pham C."/>
            <person name="Simmons D."/>
            <person name="Wilczek-Boney K."/>
            <person name="Hale W."/>
            <person name="Jakkamsetti A."/>
            <person name="Pham P."/>
            <person name="Ruth R."/>
            <person name="San Lucas F."/>
            <person name="Warren J."/>
            <person name="Zhang J."/>
            <person name="Zhao Z."/>
            <person name="Zhou C."/>
            <person name="Zhu D."/>
            <person name="Lee S."/>
            <person name="Bess C."/>
            <person name="Blankenburg K."/>
            <person name="Forbes L."/>
            <person name="Fu Q."/>
            <person name="Gubbala S."/>
            <person name="Hirani K."/>
            <person name="Jayaseelan J.C."/>
            <person name="Lara F."/>
            <person name="Munidasa M."/>
            <person name="Palculict T."/>
            <person name="Patil S."/>
            <person name="Pu L.-L."/>
            <person name="Saada N."/>
            <person name="Tang L."/>
            <person name="Weissenberger G."/>
            <person name="Zhu Y."/>
            <person name="Hemphill L."/>
            <person name="Shang Y."/>
            <person name="Youmans B."/>
            <person name="Ayvaz T."/>
            <person name="Ross M."/>
            <person name="Santibanez J."/>
            <person name="Aqrawi P."/>
            <person name="Gross S."/>
            <person name="Joshi V."/>
            <person name="Fowler G."/>
            <person name="Nazareth L."/>
            <person name="Reid J."/>
            <person name="Worley K."/>
            <person name="Petrosino J."/>
            <person name="Highlander S."/>
            <person name="Gibbs R."/>
        </authorList>
    </citation>
    <scope>NUCLEOTIDE SEQUENCE [LARGE SCALE GENOMIC DNA]</scope>
    <source>
        <strain evidence="2 3">SK49</strain>
    </source>
</reference>
<gene>
    <name evidence="2" type="ORF">HMPREF9380_1302</name>
</gene>
<keyword evidence="1" id="KW-0472">Membrane</keyword>
<proteinExistence type="predicted"/>
<evidence type="ECO:0000313" key="3">
    <source>
        <dbReference type="Proteomes" id="UP000006459"/>
    </source>
</evidence>
<evidence type="ECO:0000256" key="1">
    <source>
        <dbReference type="SAM" id="Phobius"/>
    </source>
</evidence>
<protein>
    <submittedName>
        <fullName evidence="2">Porin OmpL</fullName>
    </submittedName>
</protein>
<comment type="caution">
    <text evidence="2">The sequence shown here is derived from an EMBL/GenBank/DDBJ whole genome shotgun (WGS) entry which is preliminary data.</text>
</comment>
<dbReference type="PATRIC" id="fig|888808.3.peg.1273"/>
<dbReference type="EMBL" id="AFFO01000009">
    <property type="protein sequence ID" value="EGJ38702.1"/>
    <property type="molecule type" value="Genomic_DNA"/>
</dbReference>
<evidence type="ECO:0000313" key="2">
    <source>
        <dbReference type="EMBL" id="EGJ38702.1"/>
    </source>
</evidence>
<keyword evidence="1" id="KW-1133">Transmembrane helix</keyword>
<sequence length="92" mass="11037">EYWIYFMFIVFSTTFDFYYIRNTSDFRYSKNTKNYFNVEAAEVFYNIFLTVIVAWCALAIFSGKNIATHGDTVIFYVFPHYCAIKLLKQNQE</sequence>
<accession>F3UXR3</accession>